<feature type="compositionally biased region" description="Basic and acidic residues" evidence="1">
    <location>
        <begin position="64"/>
        <end position="76"/>
    </location>
</feature>
<dbReference type="EMBL" id="JAGUCN010000030">
    <property type="protein sequence ID" value="MBS2213613.1"/>
    <property type="molecule type" value="Genomic_DNA"/>
</dbReference>
<sequence length="193" mass="21616">MKKILCILLVSGLFCGTSKAQKIERKAFKDAKVIRLYVGDSSKDEALVRFAKFINNTGFTAHIPGKEDEPEPEKTSKKQSPASINTKLVLDDRTSGSRQIGDTIHTSMATLYDLMWGDFGGRLKFYSAKDKENNIYVAVTGFAYNAVFGGNFDNMQMQKGGKTANWAQKTLFKQIDKYVSAYPNVQRILYADK</sequence>
<evidence type="ECO:0000256" key="1">
    <source>
        <dbReference type="SAM" id="MobiDB-lite"/>
    </source>
</evidence>
<gene>
    <name evidence="2" type="ORF">KEM09_19550</name>
</gene>
<name>A0ABS5KEX6_9BACT</name>
<accession>A0ABS5KEX6</accession>
<protein>
    <submittedName>
        <fullName evidence="2">Uncharacterized protein</fullName>
    </submittedName>
</protein>
<feature type="region of interest" description="Disordered" evidence="1">
    <location>
        <begin position="61"/>
        <end position="82"/>
    </location>
</feature>
<evidence type="ECO:0000313" key="2">
    <source>
        <dbReference type="EMBL" id="MBS2213613.1"/>
    </source>
</evidence>
<proteinExistence type="predicted"/>
<reference evidence="2 3" key="1">
    <citation type="journal article" date="2014" name="Int. J. Syst. Evol. Microbiol.">
        <title>Carboxylicivirga gen. nov. in the family Marinilabiliaceae with two novel species, Carboxylicivirga mesophila sp. nov. and Carboxylicivirga taeanensis sp. nov., and reclassification of Cytophaga fermentans as Saccharicrinis fermentans gen. nov., comb. nov.</title>
        <authorList>
            <person name="Yang S.H."/>
            <person name="Seo H.S."/>
            <person name="Woo J.H."/>
            <person name="Oh H.M."/>
            <person name="Jang H."/>
            <person name="Lee J.H."/>
            <person name="Kim S.J."/>
            <person name="Kwon K.K."/>
        </authorList>
    </citation>
    <scope>NUCLEOTIDE SEQUENCE [LARGE SCALE GENOMIC DNA]</scope>
    <source>
        <strain evidence="2 3">JCM 18290</strain>
    </source>
</reference>
<organism evidence="2 3">
    <name type="scientific">Carboxylicivirga mesophila</name>
    <dbReference type="NCBI Taxonomy" id="1166478"/>
    <lineage>
        <taxon>Bacteria</taxon>
        <taxon>Pseudomonadati</taxon>
        <taxon>Bacteroidota</taxon>
        <taxon>Bacteroidia</taxon>
        <taxon>Marinilabiliales</taxon>
        <taxon>Marinilabiliaceae</taxon>
        <taxon>Carboxylicivirga</taxon>
    </lineage>
</organism>
<dbReference type="Proteomes" id="UP000721861">
    <property type="component" value="Unassembled WGS sequence"/>
</dbReference>
<comment type="caution">
    <text evidence="2">The sequence shown here is derived from an EMBL/GenBank/DDBJ whole genome shotgun (WGS) entry which is preliminary data.</text>
</comment>
<evidence type="ECO:0000313" key="3">
    <source>
        <dbReference type="Proteomes" id="UP000721861"/>
    </source>
</evidence>
<keyword evidence="3" id="KW-1185">Reference proteome</keyword>
<dbReference type="RefSeq" id="WP_212231045.1">
    <property type="nucleotide sequence ID" value="NZ_JAGUCN010000030.1"/>
</dbReference>